<proteinExistence type="predicted"/>
<organism evidence="1 2">
    <name type="scientific">Tanacetum coccineum</name>
    <dbReference type="NCBI Taxonomy" id="301880"/>
    <lineage>
        <taxon>Eukaryota</taxon>
        <taxon>Viridiplantae</taxon>
        <taxon>Streptophyta</taxon>
        <taxon>Embryophyta</taxon>
        <taxon>Tracheophyta</taxon>
        <taxon>Spermatophyta</taxon>
        <taxon>Magnoliopsida</taxon>
        <taxon>eudicotyledons</taxon>
        <taxon>Gunneridae</taxon>
        <taxon>Pentapetalae</taxon>
        <taxon>asterids</taxon>
        <taxon>campanulids</taxon>
        <taxon>Asterales</taxon>
        <taxon>Asteraceae</taxon>
        <taxon>Asteroideae</taxon>
        <taxon>Anthemideae</taxon>
        <taxon>Anthemidinae</taxon>
        <taxon>Tanacetum</taxon>
    </lineage>
</organism>
<evidence type="ECO:0000313" key="2">
    <source>
        <dbReference type="Proteomes" id="UP001151760"/>
    </source>
</evidence>
<comment type="caution">
    <text evidence="1">The sequence shown here is derived from an EMBL/GenBank/DDBJ whole genome shotgun (WGS) entry which is preliminary data.</text>
</comment>
<evidence type="ECO:0000313" key="1">
    <source>
        <dbReference type="EMBL" id="GJS70471.1"/>
    </source>
</evidence>
<accession>A0ABQ4Y002</accession>
<reference evidence="1" key="2">
    <citation type="submission" date="2022-01" db="EMBL/GenBank/DDBJ databases">
        <authorList>
            <person name="Yamashiro T."/>
            <person name="Shiraishi A."/>
            <person name="Satake H."/>
            <person name="Nakayama K."/>
        </authorList>
    </citation>
    <scope>NUCLEOTIDE SEQUENCE</scope>
</reference>
<dbReference type="Proteomes" id="UP001151760">
    <property type="component" value="Unassembled WGS sequence"/>
</dbReference>
<reference evidence="1" key="1">
    <citation type="journal article" date="2022" name="Int. J. Mol. Sci.">
        <title>Draft Genome of Tanacetum Coccineum: Genomic Comparison of Closely Related Tanacetum-Family Plants.</title>
        <authorList>
            <person name="Yamashiro T."/>
            <person name="Shiraishi A."/>
            <person name="Nakayama K."/>
            <person name="Satake H."/>
        </authorList>
    </citation>
    <scope>NUCLEOTIDE SEQUENCE</scope>
</reference>
<gene>
    <name evidence="1" type="ORF">Tco_0703312</name>
</gene>
<sequence>MMLEKEKQVDTTPIDYAALNQLYKDFLTRFVPQTELTAEQAFWSQNSMNSSEPTLSIRPTNVEVPKELTKVSMVNTSLKKLKHHLANFDVVVKERTTPTTITEVQNVFYQMEQAVEQHRIESKTFEVKMNQVLNKNERLLEQVMSKDIVNLIANSFVDNDYVNLSPKKKDTIIKKLKERIKSLSGKLDKDKIIQDFKEIETINIELDHMVTKLIAVT</sequence>
<dbReference type="EMBL" id="BQNB010009937">
    <property type="protein sequence ID" value="GJS70471.1"/>
    <property type="molecule type" value="Genomic_DNA"/>
</dbReference>
<keyword evidence="2" id="KW-1185">Reference proteome</keyword>
<name>A0ABQ4Y002_9ASTR</name>
<protein>
    <submittedName>
        <fullName evidence="1">Uncharacterized protein</fullName>
    </submittedName>
</protein>